<keyword evidence="13" id="KW-0675">Receptor</keyword>
<feature type="domain" description="TonB-dependent receptor-like beta-barrel" evidence="11">
    <location>
        <begin position="466"/>
        <end position="951"/>
    </location>
</feature>
<dbReference type="InterPro" id="IPR037066">
    <property type="entry name" value="Plug_dom_sf"/>
</dbReference>
<gene>
    <name evidence="13" type="ORF">H9L16_06070</name>
</gene>
<feature type="signal peptide" evidence="10">
    <location>
        <begin position="1"/>
        <end position="32"/>
    </location>
</feature>
<sequence length="985" mass="107224">MRSKHVAKKTPVSLLSAAIATALFAMPGLALAQQAATAEQNKPEPKDLDKVTVVGGSYRASLEKALEAKRDSADQIDVVMAEDIGKFPDLNLAESLQRVPGITIDRDAGEGRSISVRGLGGDFSRVRINGMEALSTTGGTDSSGGANRSRGFDFNVFASELFSSLTVRKTQSAQVDEGSLGATVDLRVARPFDYDGFTSTIAVQAAHNDLSGATKPRVSGLIANTWADGRVGGLLSVSYSERSLYEEGFSSVRWGEGGTSGTTTFCSPLGYDPRLPGNNSGRGSSATHCHNSGGVVIPRPANTADSVAAYETARDSFHPRLPRYGRLSHEQTRTGITGSLQFKLADATTLSVDGMYSKLDATRAENFLQTISFSRNSSQGGKAQTIVREAEVNERGDLVYGVFDNVDVRSESRFDELSTEFKQFSALLEHRFNDRLSMSALVGTSKSVFDNPVQTTVTFDIQNLQGYSWDFRDNPDLPDITYGTLDPANPASWNWISNPVANSTGSEIRIRPQATSNQFDNAKVDFEFRGNQTFTFHGGLSWKRFDMSTSDFRRANELLIPALPAGTSIADISMLLTGFGKGLGSSSPSSWLVPDLEKLASMFDIYCNCNTGVPGGDFSLTSITNGNARVNNFGVREEDTGGYFQTNFDIDLAGRPLRGNAGIRYARTEIDTVGYSSVGGGTAVNYNHSYNDWLPSVNLAWDAAETLVLRFGAAKVMARPQLGALNPGSGITFNSTGGTSTARVGNPFLDPFRATTVDLSAEWYFAKDSLLSVGLFYKDIDTYIQEFRATMTYAETGLPVEWVPAGFDLQNEVDLRQWINTPGGPLKGVEINYQQPFTFLPGFWKDFGLQLNYTHVESTITYGNSDVANSDVTFENDLVNLSPDSHNATVYYDNGTFSARVSTAYRSNYLQRVPGQNGNDVEGKRGTRSVDASMSYKLNKQLSFSLEGINLTDAYNQQFVDSVRDSTSVYHHTGREFLLGLRYKF</sequence>
<evidence type="ECO:0000256" key="7">
    <source>
        <dbReference type="ARBA" id="ARBA00023237"/>
    </source>
</evidence>
<dbReference type="Pfam" id="PF00593">
    <property type="entry name" value="TonB_dep_Rec_b-barrel"/>
    <property type="match status" value="1"/>
</dbReference>
<keyword evidence="6 8" id="KW-0472">Membrane</keyword>
<evidence type="ECO:0000256" key="10">
    <source>
        <dbReference type="SAM" id="SignalP"/>
    </source>
</evidence>
<evidence type="ECO:0000313" key="14">
    <source>
        <dbReference type="Proteomes" id="UP000515804"/>
    </source>
</evidence>
<dbReference type="InterPro" id="IPR039426">
    <property type="entry name" value="TonB-dep_rcpt-like"/>
</dbReference>
<keyword evidence="7 8" id="KW-0998">Cell outer membrane</keyword>
<evidence type="ECO:0000256" key="1">
    <source>
        <dbReference type="ARBA" id="ARBA00004571"/>
    </source>
</evidence>
<dbReference type="CDD" id="cd01347">
    <property type="entry name" value="ligand_gated_channel"/>
    <property type="match status" value="1"/>
</dbReference>
<evidence type="ECO:0000256" key="3">
    <source>
        <dbReference type="ARBA" id="ARBA00022452"/>
    </source>
</evidence>
<dbReference type="InterPro" id="IPR012910">
    <property type="entry name" value="Plug_dom"/>
</dbReference>
<keyword evidence="14" id="KW-1185">Reference proteome</keyword>
<evidence type="ECO:0000259" key="12">
    <source>
        <dbReference type="Pfam" id="PF07715"/>
    </source>
</evidence>
<dbReference type="PROSITE" id="PS52016">
    <property type="entry name" value="TONB_DEPENDENT_REC_3"/>
    <property type="match status" value="1"/>
</dbReference>
<evidence type="ECO:0000313" key="13">
    <source>
        <dbReference type="EMBL" id="QNN71130.1"/>
    </source>
</evidence>
<dbReference type="RefSeq" id="WP_187553645.1">
    <property type="nucleotide sequence ID" value="NZ_BMZL01000002.1"/>
</dbReference>
<dbReference type="InterPro" id="IPR000531">
    <property type="entry name" value="Beta-barrel_TonB"/>
</dbReference>
<evidence type="ECO:0000256" key="4">
    <source>
        <dbReference type="ARBA" id="ARBA00022692"/>
    </source>
</evidence>
<evidence type="ECO:0000256" key="6">
    <source>
        <dbReference type="ARBA" id="ARBA00023136"/>
    </source>
</evidence>
<dbReference type="Pfam" id="PF07715">
    <property type="entry name" value="Plug"/>
    <property type="match status" value="1"/>
</dbReference>
<keyword evidence="10" id="KW-0732">Signal</keyword>
<keyword evidence="2 8" id="KW-0813">Transport</keyword>
<evidence type="ECO:0000256" key="5">
    <source>
        <dbReference type="ARBA" id="ARBA00023077"/>
    </source>
</evidence>
<evidence type="ECO:0000256" key="9">
    <source>
        <dbReference type="RuleBase" id="RU003357"/>
    </source>
</evidence>
<feature type="domain" description="TonB-dependent receptor plug" evidence="12">
    <location>
        <begin position="69"/>
        <end position="182"/>
    </location>
</feature>
<feature type="chain" id="PRO_5028901529" evidence="10">
    <location>
        <begin position="33"/>
        <end position="985"/>
    </location>
</feature>
<dbReference type="NCBIfam" id="TIGR01782">
    <property type="entry name" value="TonB-Xanth-Caul"/>
    <property type="match status" value="1"/>
</dbReference>
<dbReference type="PANTHER" id="PTHR40980:SF3">
    <property type="entry name" value="TONB-DEPENDENT RECEPTOR-LIKE BETA-BARREL DOMAIN-CONTAINING PROTEIN"/>
    <property type="match status" value="1"/>
</dbReference>
<dbReference type="SUPFAM" id="SSF56935">
    <property type="entry name" value="Porins"/>
    <property type="match status" value="1"/>
</dbReference>
<protein>
    <submittedName>
        <fullName evidence="13">TonB-dependent receptor</fullName>
    </submittedName>
</protein>
<comment type="similarity">
    <text evidence="8 9">Belongs to the TonB-dependent receptor family.</text>
</comment>
<dbReference type="EMBL" id="CP060719">
    <property type="protein sequence ID" value="QNN71130.1"/>
    <property type="molecule type" value="Genomic_DNA"/>
</dbReference>
<dbReference type="GO" id="GO:0009279">
    <property type="term" value="C:cell outer membrane"/>
    <property type="evidence" value="ECO:0007669"/>
    <property type="project" value="UniProtKB-SubCell"/>
</dbReference>
<keyword evidence="4 8" id="KW-0812">Transmembrane</keyword>
<reference evidence="13 14" key="1">
    <citation type="submission" date="2020-08" db="EMBL/GenBank/DDBJ databases">
        <title>Genome sequence of Thermomonas carbonis KCTC 42013T.</title>
        <authorList>
            <person name="Hyun D.-W."/>
            <person name="Bae J.-W."/>
        </authorList>
    </citation>
    <scope>NUCLEOTIDE SEQUENCE [LARGE SCALE GENOMIC DNA]</scope>
    <source>
        <strain evidence="13 14">KCTC 42013</strain>
    </source>
</reference>
<dbReference type="InterPro" id="IPR036942">
    <property type="entry name" value="Beta-barrel_TonB_sf"/>
</dbReference>
<proteinExistence type="inferred from homology"/>
<evidence type="ECO:0000256" key="2">
    <source>
        <dbReference type="ARBA" id="ARBA00022448"/>
    </source>
</evidence>
<dbReference type="AlphaFoldDB" id="A0A7G9STF5"/>
<dbReference type="Gene3D" id="2.170.130.10">
    <property type="entry name" value="TonB-dependent receptor, plug domain"/>
    <property type="match status" value="1"/>
</dbReference>
<dbReference type="PANTHER" id="PTHR40980">
    <property type="entry name" value="PLUG DOMAIN-CONTAINING PROTEIN"/>
    <property type="match status" value="1"/>
</dbReference>
<comment type="subcellular location">
    <subcellularLocation>
        <location evidence="1 8">Cell outer membrane</location>
        <topology evidence="1 8">Multi-pass membrane protein</topology>
    </subcellularLocation>
</comment>
<accession>A0A7G9STF5</accession>
<organism evidence="13 14">
    <name type="scientific">Thermomonas carbonis</name>
    <dbReference type="NCBI Taxonomy" id="1463158"/>
    <lineage>
        <taxon>Bacteria</taxon>
        <taxon>Pseudomonadati</taxon>
        <taxon>Pseudomonadota</taxon>
        <taxon>Gammaproteobacteria</taxon>
        <taxon>Lysobacterales</taxon>
        <taxon>Lysobacteraceae</taxon>
        <taxon>Thermomonas</taxon>
    </lineage>
</organism>
<dbReference type="Proteomes" id="UP000515804">
    <property type="component" value="Chromosome"/>
</dbReference>
<dbReference type="KEGG" id="tcn:H9L16_06070"/>
<dbReference type="InterPro" id="IPR010104">
    <property type="entry name" value="TonB_rcpt_bac"/>
</dbReference>
<dbReference type="Gene3D" id="2.40.170.20">
    <property type="entry name" value="TonB-dependent receptor, beta-barrel domain"/>
    <property type="match status" value="1"/>
</dbReference>
<evidence type="ECO:0000259" key="11">
    <source>
        <dbReference type="Pfam" id="PF00593"/>
    </source>
</evidence>
<keyword evidence="5 9" id="KW-0798">TonB box</keyword>
<name>A0A7G9STF5_9GAMM</name>
<evidence type="ECO:0000256" key="8">
    <source>
        <dbReference type="PROSITE-ProRule" id="PRU01360"/>
    </source>
</evidence>
<keyword evidence="3 8" id="KW-1134">Transmembrane beta strand</keyword>